<reference evidence="4 5" key="1">
    <citation type="journal article" date="2014" name="Genome Announc.">
        <title>Complete Genome Sequence of Amino Acid-Utilizing Eubacterium acidaminophilum al-2 (DSM 3953).</title>
        <authorList>
            <person name="Poehlein A."/>
            <person name="Andreesen J.R."/>
            <person name="Daniel R."/>
        </authorList>
    </citation>
    <scope>NUCLEOTIDE SEQUENCE [LARGE SCALE GENOMIC DNA]</scope>
    <source>
        <strain evidence="4 5">DSM 3953</strain>
    </source>
</reference>
<dbReference type="PROSITE" id="PS51186">
    <property type="entry name" value="GNAT"/>
    <property type="match status" value="1"/>
</dbReference>
<dbReference type="PANTHER" id="PTHR43673">
    <property type="entry name" value="NAD(P)H NITROREDUCTASE YDGI-RELATED"/>
    <property type="match status" value="1"/>
</dbReference>
<sequence length="294" mass="33700">MLIREFLEKRYSAREYEQKQLSENTIKTIIDYAHEIEASIKSVKVRFLFLKDGAGVYEKLNGYAGYAGVMIKSPHYIGILTEDENYRTQIAASYAMQSLIKKLFEMGLGTCWIDFSNAGARLQDELAGSELRNINYAISVGYPKKESRFKFVYVPSAAYSNVSNNPYRQISESKSDKSGDRLPLDHFVFKDEFGKQISLDELEQRGLADIFSRIRNAPSARNLQPWRFLIQNERIVIAVKNPASKESMTDAGIMMYLFEGMAHDVGIRGEWSLLPLDEFEYESDKYAYVGEFKV</sequence>
<dbReference type="EMBL" id="CP007452">
    <property type="protein sequence ID" value="AHM56834.1"/>
    <property type="molecule type" value="Genomic_DNA"/>
</dbReference>
<dbReference type="PANTHER" id="PTHR43673:SF10">
    <property type="entry name" value="NADH DEHYDROGENASE_NAD(P)H NITROREDUCTASE XCC3605-RELATED"/>
    <property type="match status" value="1"/>
</dbReference>
<gene>
    <name evidence="4" type="ORF">EAL2_c15390</name>
</gene>
<dbReference type="OrthoDB" id="9814075at2"/>
<evidence type="ECO:0000259" key="3">
    <source>
        <dbReference type="PROSITE" id="PS51186"/>
    </source>
</evidence>
<dbReference type="AlphaFoldDB" id="W8T4Y8"/>
<evidence type="ECO:0000256" key="2">
    <source>
        <dbReference type="ARBA" id="ARBA00023002"/>
    </source>
</evidence>
<evidence type="ECO:0000313" key="5">
    <source>
        <dbReference type="Proteomes" id="UP000019591"/>
    </source>
</evidence>
<dbReference type="STRING" id="1286171.EAL2_c15390"/>
<evidence type="ECO:0000313" key="4">
    <source>
        <dbReference type="EMBL" id="AHM56834.1"/>
    </source>
</evidence>
<dbReference type="GO" id="GO:0016747">
    <property type="term" value="F:acyltransferase activity, transferring groups other than amino-acyl groups"/>
    <property type="evidence" value="ECO:0007669"/>
    <property type="project" value="InterPro"/>
</dbReference>
<keyword evidence="5" id="KW-1185">Reference proteome</keyword>
<dbReference type="Pfam" id="PF14512">
    <property type="entry name" value="TM1586_NiRdase"/>
    <property type="match status" value="1"/>
</dbReference>
<evidence type="ECO:0000256" key="1">
    <source>
        <dbReference type="ARBA" id="ARBA00007118"/>
    </source>
</evidence>
<dbReference type="SUPFAM" id="SSF55469">
    <property type="entry name" value="FMN-dependent nitroreductase-like"/>
    <property type="match status" value="2"/>
</dbReference>
<keyword evidence="2" id="KW-0560">Oxidoreductase</keyword>
<dbReference type="KEGG" id="eac:EAL2_c15390"/>
<feature type="domain" description="N-acetyltransferase" evidence="3">
    <location>
        <begin position="1"/>
        <end position="166"/>
    </location>
</feature>
<dbReference type="Gene3D" id="3.40.109.10">
    <property type="entry name" value="NADH Oxidase"/>
    <property type="match status" value="2"/>
</dbReference>
<dbReference type="InterPro" id="IPR000182">
    <property type="entry name" value="GNAT_dom"/>
</dbReference>
<dbReference type="RefSeq" id="WP_025435813.1">
    <property type="nucleotide sequence ID" value="NZ_CP007452.1"/>
</dbReference>
<comment type="similarity">
    <text evidence="1">Belongs to the nitroreductase family.</text>
</comment>
<name>W8T4Y8_PEPAC</name>
<accession>W8T4Y8</accession>
<dbReference type="GO" id="GO:0016491">
    <property type="term" value="F:oxidoreductase activity"/>
    <property type="evidence" value="ECO:0007669"/>
    <property type="project" value="UniProtKB-KW"/>
</dbReference>
<dbReference type="InterPro" id="IPR000415">
    <property type="entry name" value="Nitroreductase-like"/>
</dbReference>
<dbReference type="eggNOG" id="COG0778">
    <property type="taxonomic scope" value="Bacteria"/>
</dbReference>
<proteinExistence type="inferred from homology"/>
<dbReference type="Proteomes" id="UP000019591">
    <property type="component" value="Chromosome"/>
</dbReference>
<protein>
    <recommendedName>
        <fullName evidence="3">N-acetyltransferase domain-containing protein</fullName>
    </recommendedName>
</protein>
<dbReference type="InterPro" id="IPR029478">
    <property type="entry name" value="TM1586_NiRdase"/>
</dbReference>
<dbReference type="HOGENOM" id="CLU_070562_0_0_9"/>
<dbReference type="PATRIC" id="fig|1286171.3.peg.1489"/>
<organism evidence="4 5">
    <name type="scientific">Peptoclostridium acidaminophilum DSM 3953</name>
    <dbReference type="NCBI Taxonomy" id="1286171"/>
    <lineage>
        <taxon>Bacteria</taxon>
        <taxon>Bacillati</taxon>
        <taxon>Bacillota</taxon>
        <taxon>Clostridia</taxon>
        <taxon>Peptostreptococcales</taxon>
        <taxon>Peptoclostridiaceae</taxon>
        <taxon>Peptoclostridium</taxon>
    </lineage>
</organism>